<proteinExistence type="predicted"/>
<reference evidence="1 2" key="1">
    <citation type="submission" date="2024-01" db="EMBL/GenBank/DDBJ databases">
        <title>The complete chloroplast genome sequence of Lithospermum erythrorhizon: insights into the phylogenetic relationship among Boraginaceae species and the maternal lineages of purple gromwells.</title>
        <authorList>
            <person name="Okada T."/>
            <person name="Watanabe K."/>
        </authorList>
    </citation>
    <scope>NUCLEOTIDE SEQUENCE [LARGE SCALE GENOMIC DNA]</scope>
</reference>
<gene>
    <name evidence="1" type="ORF">LIER_32401</name>
</gene>
<evidence type="ECO:0000313" key="2">
    <source>
        <dbReference type="Proteomes" id="UP001454036"/>
    </source>
</evidence>
<evidence type="ECO:0000313" key="1">
    <source>
        <dbReference type="EMBL" id="GAA0185113.1"/>
    </source>
</evidence>
<dbReference type="EMBL" id="BAABME010012435">
    <property type="protein sequence ID" value="GAA0185113.1"/>
    <property type="molecule type" value="Genomic_DNA"/>
</dbReference>
<sequence length="67" mass="6973">MSLDNVACHVICDVSIAPTVLSSSVSVQIGFGRPVWTLASGLACWARLLGLAFGLVLPADQQTFGLV</sequence>
<dbReference type="Proteomes" id="UP001454036">
    <property type="component" value="Unassembled WGS sequence"/>
</dbReference>
<keyword evidence="2" id="KW-1185">Reference proteome</keyword>
<organism evidence="1 2">
    <name type="scientific">Lithospermum erythrorhizon</name>
    <name type="common">Purple gromwell</name>
    <name type="synonym">Lithospermum officinale var. erythrorhizon</name>
    <dbReference type="NCBI Taxonomy" id="34254"/>
    <lineage>
        <taxon>Eukaryota</taxon>
        <taxon>Viridiplantae</taxon>
        <taxon>Streptophyta</taxon>
        <taxon>Embryophyta</taxon>
        <taxon>Tracheophyta</taxon>
        <taxon>Spermatophyta</taxon>
        <taxon>Magnoliopsida</taxon>
        <taxon>eudicotyledons</taxon>
        <taxon>Gunneridae</taxon>
        <taxon>Pentapetalae</taxon>
        <taxon>asterids</taxon>
        <taxon>lamiids</taxon>
        <taxon>Boraginales</taxon>
        <taxon>Boraginaceae</taxon>
        <taxon>Boraginoideae</taxon>
        <taxon>Lithospermeae</taxon>
        <taxon>Lithospermum</taxon>
    </lineage>
</organism>
<dbReference type="AlphaFoldDB" id="A0AAV3RTR2"/>
<comment type="caution">
    <text evidence="1">The sequence shown here is derived from an EMBL/GenBank/DDBJ whole genome shotgun (WGS) entry which is preliminary data.</text>
</comment>
<accession>A0AAV3RTR2</accession>
<protein>
    <submittedName>
        <fullName evidence="1">Uncharacterized protein</fullName>
    </submittedName>
</protein>
<name>A0AAV3RTR2_LITER</name>